<evidence type="ECO:0000313" key="3">
    <source>
        <dbReference type="Proteomes" id="UP000240830"/>
    </source>
</evidence>
<comment type="caution">
    <text evidence="2">The sequence shown here is derived from an EMBL/GenBank/DDBJ whole genome shotgun (WGS) entry which is preliminary data.</text>
</comment>
<evidence type="ECO:0000313" key="2">
    <source>
        <dbReference type="EMBL" id="PJF19511.1"/>
    </source>
</evidence>
<dbReference type="Proteomes" id="UP000240830">
    <property type="component" value="Unassembled WGS sequence"/>
</dbReference>
<dbReference type="AlphaFoldDB" id="A0A2H9TP21"/>
<keyword evidence="3" id="KW-1185">Reference proteome</keyword>
<evidence type="ECO:0000256" key="1">
    <source>
        <dbReference type="SAM" id="MobiDB-lite"/>
    </source>
</evidence>
<protein>
    <submittedName>
        <fullName evidence="2">Uncharacterized protein</fullName>
    </submittedName>
</protein>
<organism evidence="2 3">
    <name type="scientific">Paramicrosporidium saccamoebae</name>
    <dbReference type="NCBI Taxonomy" id="1246581"/>
    <lineage>
        <taxon>Eukaryota</taxon>
        <taxon>Fungi</taxon>
        <taxon>Fungi incertae sedis</taxon>
        <taxon>Cryptomycota</taxon>
        <taxon>Cryptomycota incertae sedis</taxon>
        <taxon>Paramicrosporidium</taxon>
    </lineage>
</organism>
<sequence>MSSEEATLPEKAKDAINDVTGEENASKDIPEKGPSLVEEIAEFTGRLYGQATTVFSKGAEATADETNKIAAEVTKMNDDAAKGWAKGKEKGHQNVEDGERRMTQEE</sequence>
<feature type="region of interest" description="Disordered" evidence="1">
    <location>
        <begin position="1"/>
        <end position="34"/>
    </location>
</feature>
<accession>A0A2H9TP21</accession>
<name>A0A2H9TP21_9FUNG</name>
<gene>
    <name evidence="2" type="ORF">PSACC_00672</name>
</gene>
<reference evidence="2 3" key="1">
    <citation type="submission" date="2016-10" db="EMBL/GenBank/DDBJ databases">
        <title>The genome of Paramicrosporidium saccamoebae is the missing link in understanding Cryptomycota and Microsporidia evolution.</title>
        <authorList>
            <person name="Quandt C.A."/>
            <person name="Beaudet D."/>
            <person name="Corsaro D."/>
            <person name="Michel R."/>
            <person name="Corradi N."/>
            <person name="James T."/>
        </authorList>
    </citation>
    <scope>NUCLEOTIDE SEQUENCE [LARGE SCALE GENOMIC DNA]</scope>
    <source>
        <strain evidence="2 3">KSL3</strain>
    </source>
</reference>
<dbReference type="EMBL" id="MTSL01000054">
    <property type="protein sequence ID" value="PJF19511.1"/>
    <property type="molecule type" value="Genomic_DNA"/>
</dbReference>
<proteinExistence type="predicted"/>
<feature type="region of interest" description="Disordered" evidence="1">
    <location>
        <begin position="80"/>
        <end position="106"/>
    </location>
</feature>